<accession>A0A9P7JR96</accession>
<sequence length="104" mass="12164">LQHKFAKEPLFLDVVEALYDLDSSKSVKTKRRARHHAKQYFIENDKLWRVANDSKLECVTQEEAVELARAEHANRGHWGRDLVKLQLMDHIYSPRLDHSVTTAI</sequence>
<comment type="caution">
    <text evidence="1">The sequence shown here is derived from an EMBL/GenBank/DDBJ whole genome shotgun (WGS) entry which is preliminary data.</text>
</comment>
<proteinExistence type="predicted"/>
<dbReference type="Gene3D" id="1.10.340.70">
    <property type="match status" value="1"/>
</dbReference>
<reference evidence="1" key="1">
    <citation type="journal article" date="2020" name="New Phytol.">
        <title>Comparative genomics reveals dynamic genome evolution in host specialist ectomycorrhizal fungi.</title>
        <authorList>
            <person name="Lofgren L.A."/>
            <person name="Nguyen N.H."/>
            <person name="Vilgalys R."/>
            <person name="Ruytinx J."/>
            <person name="Liao H.L."/>
            <person name="Branco S."/>
            <person name="Kuo A."/>
            <person name="LaButti K."/>
            <person name="Lipzen A."/>
            <person name="Andreopoulos W."/>
            <person name="Pangilinan J."/>
            <person name="Riley R."/>
            <person name="Hundley H."/>
            <person name="Na H."/>
            <person name="Barry K."/>
            <person name="Grigoriev I.V."/>
            <person name="Stajich J.E."/>
            <person name="Kennedy P.G."/>
        </authorList>
    </citation>
    <scope>NUCLEOTIDE SEQUENCE</scope>
    <source>
        <strain evidence="1">FC423</strain>
    </source>
</reference>
<protein>
    <submittedName>
        <fullName evidence="1">Uncharacterized protein</fullName>
    </submittedName>
</protein>
<dbReference type="AlphaFoldDB" id="A0A9P7JR96"/>
<feature type="non-terminal residue" evidence="1">
    <location>
        <position position="1"/>
    </location>
</feature>
<gene>
    <name evidence="1" type="ORF">F5147DRAFT_555356</name>
</gene>
<feature type="non-terminal residue" evidence="1">
    <location>
        <position position="104"/>
    </location>
</feature>
<evidence type="ECO:0000313" key="2">
    <source>
        <dbReference type="Proteomes" id="UP000823399"/>
    </source>
</evidence>
<name>A0A9P7JR96_9AGAM</name>
<dbReference type="EMBL" id="JABBWM010000053">
    <property type="protein sequence ID" value="KAG2100645.1"/>
    <property type="molecule type" value="Genomic_DNA"/>
</dbReference>
<dbReference type="GeneID" id="64692752"/>
<evidence type="ECO:0000313" key="1">
    <source>
        <dbReference type="EMBL" id="KAG2100645.1"/>
    </source>
</evidence>
<dbReference type="RefSeq" id="XP_041289588.1">
    <property type="nucleotide sequence ID" value="XM_041430493.1"/>
</dbReference>
<keyword evidence="2" id="KW-1185">Reference proteome</keyword>
<dbReference type="OrthoDB" id="3234307at2759"/>
<organism evidence="1 2">
    <name type="scientific">Suillus discolor</name>
    <dbReference type="NCBI Taxonomy" id="1912936"/>
    <lineage>
        <taxon>Eukaryota</taxon>
        <taxon>Fungi</taxon>
        <taxon>Dikarya</taxon>
        <taxon>Basidiomycota</taxon>
        <taxon>Agaricomycotina</taxon>
        <taxon>Agaricomycetes</taxon>
        <taxon>Agaricomycetidae</taxon>
        <taxon>Boletales</taxon>
        <taxon>Suillineae</taxon>
        <taxon>Suillaceae</taxon>
        <taxon>Suillus</taxon>
    </lineage>
</organism>
<dbReference type="Proteomes" id="UP000823399">
    <property type="component" value="Unassembled WGS sequence"/>
</dbReference>